<dbReference type="AlphaFoldDB" id="A0A9X2KJ13"/>
<dbReference type="RefSeq" id="WP_254290882.1">
    <property type="nucleotide sequence ID" value="NZ_JAMLDX010000001.1"/>
</dbReference>
<dbReference type="InterPro" id="IPR009875">
    <property type="entry name" value="PilZ_domain"/>
</dbReference>
<name>A0A9X2KJ13_9SPHN</name>
<dbReference type="EMBL" id="JAMLDX010000001">
    <property type="protein sequence ID" value="MCP3728949.1"/>
    <property type="molecule type" value="Genomic_DNA"/>
</dbReference>
<dbReference type="SUPFAM" id="SSF141371">
    <property type="entry name" value="PilZ domain-like"/>
    <property type="match status" value="2"/>
</dbReference>
<evidence type="ECO:0000259" key="1">
    <source>
        <dbReference type="Pfam" id="PF07238"/>
    </source>
</evidence>
<evidence type="ECO:0000313" key="2">
    <source>
        <dbReference type="EMBL" id="MCP3728949.1"/>
    </source>
</evidence>
<dbReference type="GO" id="GO:0035438">
    <property type="term" value="F:cyclic-di-GMP binding"/>
    <property type="evidence" value="ECO:0007669"/>
    <property type="project" value="InterPro"/>
</dbReference>
<gene>
    <name evidence="2" type="ORF">M9978_00760</name>
</gene>
<keyword evidence="3" id="KW-1185">Reference proteome</keyword>
<accession>A0A9X2KJ13</accession>
<dbReference type="Proteomes" id="UP001139451">
    <property type="component" value="Unassembled WGS sequence"/>
</dbReference>
<feature type="domain" description="PilZ" evidence="1">
    <location>
        <begin position="16"/>
        <end position="99"/>
    </location>
</feature>
<comment type="caution">
    <text evidence="2">The sequence shown here is derived from an EMBL/GenBank/DDBJ whole genome shotgun (WGS) entry which is preliminary data.</text>
</comment>
<feature type="domain" description="PilZ" evidence="1">
    <location>
        <begin position="114"/>
        <end position="191"/>
    </location>
</feature>
<reference evidence="2" key="1">
    <citation type="submission" date="2022-05" db="EMBL/GenBank/DDBJ databases">
        <title>Sphingomonas sp. strain MG17 Genome sequencing and assembly.</title>
        <authorList>
            <person name="Kim I."/>
        </authorList>
    </citation>
    <scope>NUCLEOTIDE SEQUENCE</scope>
    <source>
        <strain evidence="2">MG17</strain>
    </source>
</reference>
<protein>
    <submittedName>
        <fullName evidence="2">PilZ domain-containing protein</fullName>
    </submittedName>
</protein>
<dbReference type="Gene3D" id="2.40.10.220">
    <property type="entry name" value="predicted glycosyltransferase like domains"/>
    <property type="match status" value="2"/>
</dbReference>
<proteinExistence type="predicted"/>
<sequence>MQRKKKDVAGQANEDRRSGNRFTTVFQVARVETDAGSEHLCLIRNIGPGGVMLETPVPVETGTRLHIEPKVCAPLKGTVCWVKDKHAGIAFDDPIDVESYLRTARPLPSGQVPRRPRVSAGFQGQLRIGRDWYPVQILDLSQGGAKVEAEIIIEQGVAVELCVERSVSLHAHVRWMRNGQAGLIFVRALSIADLAKWTGPAASGAAAA</sequence>
<dbReference type="Pfam" id="PF07238">
    <property type="entry name" value="PilZ"/>
    <property type="match status" value="2"/>
</dbReference>
<organism evidence="2 3">
    <name type="scientific">Sphingomonas tagetis</name>
    <dbReference type="NCBI Taxonomy" id="2949092"/>
    <lineage>
        <taxon>Bacteria</taxon>
        <taxon>Pseudomonadati</taxon>
        <taxon>Pseudomonadota</taxon>
        <taxon>Alphaproteobacteria</taxon>
        <taxon>Sphingomonadales</taxon>
        <taxon>Sphingomonadaceae</taxon>
        <taxon>Sphingomonas</taxon>
    </lineage>
</organism>
<evidence type="ECO:0000313" key="3">
    <source>
        <dbReference type="Proteomes" id="UP001139451"/>
    </source>
</evidence>